<proteinExistence type="predicted"/>
<reference evidence="1 2" key="1">
    <citation type="submission" date="2023-09" db="EMBL/GenBank/DDBJ databases">
        <title>Whole genome shotgun sequencing (WGS) of Bosea sp. ZW T0_25, isolated from stored onions (Allium cepa).</title>
        <authorList>
            <person name="Stoll D.A."/>
            <person name="Huch M."/>
        </authorList>
    </citation>
    <scope>NUCLEOTIDE SEQUENCE [LARGE SCALE GENOMIC DNA]</scope>
    <source>
        <strain evidence="1 2">ZW T0_25</strain>
    </source>
</reference>
<protein>
    <recommendedName>
        <fullName evidence="3">DUF3551 domain-containing protein</fullName>
    </recommendedName>
</protein>
<dbReference type="Proteomes" id="UP001254257">
    <property type="component" value="Unassembled WGS sequence"/>
</dbReference>
<evidence type="ECO:0000313" key="2">
    <source>
        <dbReference type="Proteomes" id="UP001254257"/>
    </source>
</evidence>
<name>A0ABU3S9R8_9HYPH</name>
<evidence type="ECO:0008006" key="3">
    <source>
        <dbReference type="Google" id="ProtNLM"/>
    </source>
</evidence>
<sequence length="112" mass="11649">MSTQEQNSLRMVPVGAPVRAATFALLAGFAFLGLGSTAATAQSNSWERGCAERMVSPGSGDALRVYNCARQKECQAMANAKGAMMMELGCFFVSPSAAAAAQAGRSRPGQQQ</sequence>
<evidence type="ECO:0000313" key="1">
    <source>
        <dbReference type="EMBL" id="MDU0341451.1"/>
    </source>
</evidence>
<dbReference type="EMBL" id="JAWDID010000024">
    <property type="protein sequence ID" value="MDU0341451.1"/>
    <property type="molecule type" value="Genomic_DNA"/>
</dbReference>
<keyword evidence="2" id="KW-1185">Reference proteome</keyword>
<dbReference type="RefSeq" id="WP_316019270.1">
    <property type="nucleotide sequence ID" value="NZ_JAWDID010000024.1"/>
</dbReference>
<comment type="caution">
    <text evidence="1">The sequence shown here is derived from an EMBL/GenBank/DDBJ whole genome shotgun (WGS) entry which is preliminary data.</text>
</comment>
<organism evidence="1 2">
    <name type="scientific">Bosea rubneri</name>
    <dbReference type="NCBI Taxonomy" id="3075434"/>
    <lineage>
        <taxon>Bacteria</taxon>
        <taxon>Pseudomonadati</taxon>
        <taxon>Pseudomonadota</taxon>
        <taxon>Alphaproteobacteria</taxon>
        <taxon>Hyphomicrobiales</taxon>
        <taxon>Boseaceae</taxon>
        <taxon>Bosea</taxon>
    </lineage>
</organism>
<accession>A0ABU3S9R8</accession>
<gene>
    <name evidence="1" type="ORF">RKE40_16250</name>
</gene>